<dbReference type="PROSITE" id="PS01130">
    <property type="entry name" value="SLC26A"/>
    <property type="match status" value="1"/>
</dbReference>
<evidence type="ECO:0000313" key="7">
    <source>
        <dbReference type="EMBL" id="KAK6156865.1"/>
    </source>
</evidence>
<dbReference type="PANTHER" id="PTHR11814">
    <property type="entry name" value="SULFATE TRANSPORTER"/>
    <property type="match status" value="1"/>
</dbReference>
<sequence>MSRSLQLQISILHFFSLSKEDVFAVLPAVETQLVWLVDLDMRIDAVKQCGYTHPCKAICFALTTQHLYHFLQTSSCRLSLFVAKMSSNRITDEAVAGAWSSRRHADNTPYVHKVGVPPKQSLFKELKFTFNETFFHDDPLRPFKDQSKSRKLMLGIQAVFPILEWGRRYKLSMFKGDLIAGLTIASLCIPQDIAYAKLANIDPQFGLYSSFVPPLVYALMGSSRDIAIGPVAVVSLLLGSLLQEEIDPKNKYEYQRLAFTATFFAGATQFLLGFFRLGFLIDFLSHAAIVGFMAGAAITISLQQLKGLLGIKKFTKKSDIVSVMRSVWTNVNHGWNWQTIMIGVTFLVFLLVTKYIVNHIERGINPPSLNEIHFTGSYMMKGLKIGVVAGMVALTEAVAIGRTFAAMKDYHLDGNKEMVALGTMNIVGSMTSCYVATGSFSRSAVNYMAGCNTAVSNIVMSCVVLLTLEVITPLFKYTPSAILASIIISAVVGLFDYEAMILIWKIDKFDFLACMGAFFGVVFISVEMGLLIAVGCHIFRQDSSPSDTAKNCSTWILRLLNDEEEQLKENSQPRIQYLIVELSPVTDIDTSGIHALEDLYKSLQKRDIKLVLANPGQVVLDKLHASDFANTVGDDKIFLTVGDAVMTLAPKMEP</sequence>
<evidence type="ECO:0000256" key="3">
    <source>
        <dbReference type="ARBA" id="ARBA00022989"/>
    </source>
</evidence>
<dbReference type="Proteomes" id="UP001318860">
    <property type="component" value="Unassembled WGS sequence"/>
</dbReference>
<feature type="transmembrane region" description="Helical" evidence="5">
    <location>
        <begin position="509"/>
        <end position="534"/>
    </location>
</feature>
<keyword evidence="4 5" id="KW-0472">Membrane</keyword>
<evidence type="ECO:0000256" key="4">
    <source>
        <dbReference type="ARBA" id="ARBA00023136"/>
    </source>
</evidence>
<proteinExistence type="predicted"/>
<feature type="transmembrane region" description="Helical" evidence="5">
    <location>
        <begin position="335"/>
        <end position="357"/>
    </location>
</feature>
<accession>A0ABR0XCG1</accession>
<feature type="transmembrane region" description="Helical" evidence="5">
    <location>
        <begin position="287"/>
        <end position="305"/>
    </location>
</feature>
<dbReference type="InterPro" id="IPR002645">
    <property type="entry name" value="STAS_dom"/>
</dbReference>
<feature type="transmembrane region" description="Helical" evidence="5">
    <location>
        <begin position="385"/>
        <end position="406"/>
    </location>
</feature>
<dbReference type="InterPro" id="IPR011547">
    <property type="entry name" value="SLC26A/SulP_dom"/>
</dbReference>
<feature type="transmembrane region" description="Helical" evidence="5">
    <location>
        <begin position="449"/>
        <end position="471"/>
    </location>
</feature>
<dbReference type="EMBL" id="JABTTQ020000005">
    <property type="protein sequence ID" value="KAK6156865.1"/>
    <property type="molecule type" value="Genomic_DNA"/>
</dbReference>
<evidence type="ECO:0000256" key="2">
    <source>
        <dbReference type="ARBA" id="ARBA00022692"/>
    </source>
</evidence>
<feature type="transmembrane region" description="Helical" evidence="5">
    <location>
        <begin position="254"/>
        <end position="275"/>
    </location>
</feature>
<feature type="domain" description="STAS" evidence="6">
    <location>
        <begin position="556"/>
        <end position="648"/>
    </location>
</feature>
<organism evidence="7 8">
    <name type="scientific">Rehmannia glutinosa</name>
    <name type="common">Chinese foxglove</name>
    <dbReference type="NCBI Taxonomy" id="99300"/>
    <lineage>
        <taxon>Eukaryota</taxon>
        <taxon>Viridiplantae</taxon>
        <taxon>Streptophyta</taxon>
        <taxon>Embryophyta</taxon>
        <taxon>Tracheophyta</taxon>
        <taxon>Spermatophyta</taxon>
        <taxon>Magnoliopsida</taxon>
        <taxon>eudicotyledons</taxon>
        <taxon>Gunneridae</taxon>
        <taxon>Pentapetalae</taxon>
        <taxon>asterids</taxon>
        <taxon>lamiids</taxon>
        <taxon>Lamiales</taxon>
        <taxon>Orobanchaceae</taxon>
        <taxon>Rehmannieae</taxon>
        <taxon>Rehmannia</taxon>
    </lineage>
</organism>
<dbReference type="PROSITE" id="PS50801">
    <property type="entry name" value="STAS"/>
    <property type="match status" value="1"/>
</dbReference>
<dbReference type="InterPro" id="IPR001902">
    <property type="entry name" value="SLC26A/SulP_fam"/>
</dbReference>
<gene>
    <name evidence="7" type="ORF">DH2020_011113</name>
</gene>
<evidence type="ECO:0000256" key="5">
    <source>
        <dbReference type="SAM" id="Phobius"/>
    </source>
</evidence>
<evidence type="ECO:0000256" key="1">
    <source>
        <dbReference type="ARBA" id="ARBA00004141"/>
    </source>
</evidence>
<evidence type="ECO:0000259" key="6">
    <source>
        <dbReference type="PROSITE" id="PS50801"/>
    </source>
</evidence>
<protein>
    <recommendedName>
        <fullName evidence="6">STAS domain-containing protein</fullName>
    </recommendedName>
</protein>
<name>A0ABR0XCG1_REHGL</name>
<dbReference type="Gene3D" id="3.30.750.24">
    <property type="entry name" value="STAS domain"/>
    <property type="match status" value="1"/>
</dbReference>
<comment type="subcellular location">
    <subcellularLocation>
        <location evidence="1">Membrane</location>
        <topology evidence="1">Multi-pass membrane protein</topology>
    </subcellularLocation>
</comment>
<dbReference type="InterPro" id="IPR018045">
    <property type="entry name" value="S04_transporter_CS"/>
</dbReference>
<evidence type="ECO:0000313" key="8">
    <source>
        <dbReference type="Proteomes" id="UP001318860"/>
    </source>
</evidence>
<feature type="transmembrane region" description="Helical" evidence="5">
    <location>
        <begin position="477"/>
        <end position="497"/>
    </location>
</feature>
<feature type="transmembrane region" description="Helical" evidence="5">
    <location>
        <begin position="418"/>
        <end position="437"/>
    </location>
</feature>
<comment type="caution">
    <text evidence="7">The sequence shown here is derived from an EMBL/GenBank/DDBJ whole genome shotgun (WGS) entry which is preliminary data.</text>
</comment>
<dbReference type="Pfam" id="PF01740">
    <property type="entry name" value="STAS"/>
    <property type="match status" value="1"/>
</dbReference>
<dbReference type="Pfam" id="PF00916">
    <property type="entry name" value="Sulfate_transp"/>
    <property type="match status" value="1"/>
</dbReference>
<keyword evidence="8" id="KW-1185">Reference proteome</keyword>
<keyword evidence="3 5" id="KW-1133">Transmembrane helix</keyword>
<dbReference type="CDD" id="cd07042">
    <property type="entry name" value="STAS_SulP_like_sulfate_transporter"/>
    <property type="match status" value="1"/>
</dbReference>
<dbReference type="InterPro" id="IPR036513">
    <property type="entry name" value="STAS_dom_sf"/>
</dbReference>
<keyword evidence="2 5" id="KW-0812">Transmembrane</keyword>
<reference evidence="7 8" key="1">
    <citation type="journal article" date="2021" name="Comput. Struct. Biotechnol. J.">
        <title>De novo genome assembly of the potent medicinal plant Rehmannia glutinosa using nanopore technology.</title>
        <authorList>
            <person name="Ma L."/>
            <person name="Dong C."/>
            <person name="Song C."/>
            <person name="Wang X."/>
            <person name="Zheng X."/>
            <person name="Niu Y."/>
            <person name="Chen S."/>
            <person name="Feng W."/>
        </authorList>
    </citation>
    <scope>NUCLEOTIDE SEQUENCE [LARGE SCALE GENOMIC DNA]</scope>
    <source>
        <strain evidence="7">DH-2019</strain>
    </source>
</reference>
<dbReference type="SUPFAM" id="SSF52091">
    <property type="entry name" value="SpoIIaa-like"/>
    <property type="match status" value="1"/>
</dbReference>